<keyword evidence="2" id="KW-0732">Signal</keyword>
<protein>
    <submittedName>
        <fullName evidence="4">PASTA domain-containing protein</fullName>
    </submittedName>
</protein>
<evidence type="ECO:0000259" key="3">
    <source>
        <dbReference type="PROSITE" id="PS51178"/>
    </source>
</evidence>
<gene>
    <name evidence="4" type="ORF">ACK4CP_30515</name>
</gene>
<comment type="caution">
    <text evidence="4">The sequence shown here is derived from an EMBL/GenBank/DDBJ whole genome shotgun (WGS) entry which is preliminary data.</text>
</comment>
<accession>A0ABW9M381</accession>
<evidence type="ECO:0000313" key="5">
    <source>
        <dbReference type="Proteomes" id="UP001635817"/>
    </source>
</evidence>
<reference evidence="4 5" key="1">
    <citation type="submission" date="2024-12" db="EMBL/GenBank/DDBJ databases">
        <title>The coexistence of Mycolicibacterium septicum and Mycolicibacterium nivoides in clinical samples.</title>
        <authorList>
            <person name="Wang C."/>
            <person name="Feng Y."/>
            <person name="Zong Z."/>
        </authorList>
    </citation>
    <scope>NUCLEOTIDE SEQUENCE [LARGE SCALE GENOMIC DNA]</scope>
    <source>
        <strain evidence="4 5">120310</strain>
    </source>
</reference>
<sequence>MRSRFMRAVRRVLPVLAAVLLVFGMAACSHNETPPAAPADVDIVMPNLVGMSWHEAQPALHEAGWTGTISRGPDIPGGPENHNRIITQQPGPGERVQADVDIKIQWGS</sequence>
<organism evidence="4 5">
    <name type="scientific">Mycolicibacterium septicum</name>
    <dbReference type="NCBI Taxonomy" id="98668"/>
    <lineage>
        <taxon>Bacteria</taxon>
        <taxon>Bacillati</taxon>
        <taxon>Actinomycetota</taxon>
        <taxon>Actinomycetes</taxon>
        <taxon>Mycobacteriales</taxon>
        <taxon>Mycobacteriaceae</taxon>
        <taxon>Mycolicibacterium</taxon>
    </lineage>
</organism>
<evidence type="ECO:0000313" key="4">
    <source>
        <dbReference type="EMBL" id="MFN6554759.1"/>
    </source>
</evidence>
<dbReference type="RefSeq" id="WP_409552809.1">
    <property type="nucleotide sequence ID" value="NZ_JBKBDE010000014.1"/>
</dbReference>
<name>A0ABW9M381_9MYCO</name>
<dbReference type="Proteomes" id="UP001635817">
    <property type="component" value="Unassembled WGS sequence"/>
</dbReference>
<evidence type="ECO:0000256" key="2">
    <source>
        <dbReference type="SAM" id="SignalP"/>
    </source>
</evidence>
<dbReference type="Pfam" id="PF03793">
    <property type="entry name" value="PASTA"/>
    <property type="match status" value="1"/>
</dbReference>
<dbReference type="PROSITE" id="PS51178">
    <property type="entry name" value="PASTA"/>
    <property type="match status" value="1"/>
</dbReference>
<keyword evidence="5" id="KW-1185">Reference proteome</keyword>
<dbReference type="SMART" id="SM00740">
    <property type="entry name" value="PASTA"/>
    <property type="match status" value="1"/>
</dbReference>
<feature type="domain" description="PASTA" evidence="3">
    <location>
        <begin position="40"/>
        <end position="108"/>
    </location>
</feature>
<dbReference type="EMBL" id="JBKBDE010000014">
    <property type="protein sequence ID" value="MFN6554759.1"/>
    <property type="molecule type" value="Genomic_DNA"/>
</dbReference>
<dbReference type="PROSITE" id="PS51257">
    <property type="entry name" value="PROKAR_LIPOPROTEIN"/>
    <property type="match status" value="1"/>
</dbReference>
<feature type="chain" id="PRO_5046442358" evidence="2">
    <location>
        <begin position="32"/>
        <end position="108"/>
    </location>
</feature>
<dbReference type="CDD" id="cd06577">
    <property type="entry name" value="PASTA_pknB"/>
    <property type="match status" value="1"/>
</dbReference>
<proteinExistence type="predicted"/>
<feature type="region of interest" description="Disordered" evidence="1">
    <location>
        <begin position="65"/>
        <end position="94"/>
    </location>
</feature>
<feature type="signal peptide" evidence="2">
    <location>
        <begin position="1"/>
        <end position="31"/>
    </location>
</feature>
<dbReference type="Gene3D" id="3.30.10.20">
    <property type="match status" value="1"/>
</dbReference>
<dbReference type="InterPro" id="IPR005543">
    <property type="entry name" value="PASTA_dom"/>
</dbReference>
<evidence type="ECO:0000256" key="1">
    <source>
        <dbReference type="SAM" id="MobiDB-lite"/>
    </source>
</evidence>